<dbReference type="NCBIfam" id="TIGR00149">
    <property type="entry name" value="TIGR00149_YjbQ"/>
    <property type="match status" value="1"/>
</dbReference>
<dbReference type="Gene3D" id="2.60.120.460">
    <property type="entry name" value="YjbQ-like"/>
    <property type="match status" value="1"/>
</dbReference>
<protein>
    <recommendedName>
        <fullName evidence="3">Secondary thiamine-phosphate synthase enzyme</fullName>
    </recommendedName>
</protein>
<name>A0A7G9YG55_9EURY</name>
<comment type="similarity">
    <text evidence="1">Belongs to the UPF0047 family.</text>
</comment>
<dbReference type="PIRSF" id="PIRSF004681">
    <property type="entry name" value="UCP004681"/>
    <property type="match status" value="1"/>
</dbReference>
<gene>
    <name evidence="2" type="ORF">JMDIOONB_00001</name>
</gene>
<reference evidence="2" key="1">
    <citation type="submission" date="2020-06" db="EMBL/GenBank/DDBJ databases">
        <title>Unique genomic features of the anaerobic methanotrophic archaea.</title>
        <authorList>
            <person name="Chadwick G.L."/>
            <person name="Skennerton C.T."/>
            <person name="Laso-Perez R."/>
            <person name="Leu A.O."/>
            <person name="Speth D.R."/>
            <person name="Yu H."/>
            <person name="Morgan-Lang C."/>
            <person name="Hatzenpichler R."/>
            <person name="Goudeau D."/>
            <person name="Malmstrom R."/>
            <person name="Brazelton W.J."/>
            <person name="Woyke T."/>
            <person name="Hallam S.J."/>
            <person name="Tyson G.W."/>
            <person name="Wegener G."/>
            <person name="Boetius A."/>
            <person name="Orphan V."/>
        </authorList>
    </citation>
    <scope>NUCLEOTIDE SEQUENCE</scope>
</reference>
<sequence length="129" mass="14093">MNIQTTSRIQLIDITASLNKEIADAGIGTGMAMVYSPHTTTAIIINENEPGLKEDILKLLNLIVPQEQYAHDRIDNNARSHLQAVVLGNNVCMPVENGGLALGTWQSVFFVELDGPRNRRLTVRIVGTG</sequence>
<proteinExistence type="inferred from homology"/>
<organism evidence="2">
    <name type="scientific">Candidatus Methanogaster sp. ANME-2c ERB4</name>
    <dbReference type="NCBI Taxonomy" id="2759911"/>
    <lineage>
        <taxon>Archaea</taxon>
        <taxon>Methanobacteriati</taxon>
        <taxon>Methanobacteriota</taxon>
        <taxon>Stenosarchaea group</taxon>
        <taxon>Methanomicrobia</taxon>
        <taxon>Methanosarcinales</taxon>
        <taxon>ANME-2 cluster</taxon>
        <taxon>Candidatus Methanogasteraceae</taxon>
        <taxon>Candidatus Methanogaster</taxon>
    </lineage>
</organism>
<accession>A0A7G9YG55</accession>
<dbReference type="EMBL" id="MT631237">
    <property type="protein sequence ID" value="QNO46989.1"/>
    <property type="molecule type" value="Genomic_DNA"/>
</dbReference>
<dbReference type="PANTHER" id="PTHR30615:SF8">
    <property type="entry name" value="UPF0047 PROTEIN C4A8.02C"/>
    <property type="match status" value="1"/>
</dbReference>
<dbReference type="InterPro" id="IPR035917">
    <property type="entry name" value="YjbQ-like_sf"/>
</dbReference>
<evidence type="ECO:0008006" key="3">
    <source>
        <dbReference type="Google" id="ProtNLM"/>
    </source>
</evidence>
<dbReference type="Pfam" id="PF01894">
    <property type="entry name" value="YjbQ"/>
    <property type="match status" value="1"/>
</dbReference>
<evidence type="ECO:0000256" key="1">
    <source>
        <dbReference type="ARBA" id="ARBA00005534"/>
    </source>
</evidence>
<dbReference type="PANTHER" id="PTHR30615">
    <property type="entry name" value="UNCHARACTERIZED PROTEIN YJBQ-RELATED"/>
    <property type="match status" value="1"/>
</dbReference>
<dbReference type="AlphaFoldDB" id="A0A7G9YG55"/>
<dbReference type="InterPro" id="IPR001602">
    <property type="entry name" value="UPF0047_YjbQ-like"/>
</dbReference>
<evidence type="ECO:0000313" key="2">
    <source>
        <dbReference type="EMBL" id="QNO46989.1"/>
    </source>
</evidence>
<dbReference type="SUPFAM" id="SSF111038">
    <property type="entry name" value="YjbQ-like"/>
    <property type="match status" value="1"/>
</dbReference>